<keyword evidence="2" id="KW-0732">Signal</keyword>
<sequence>MKKYLHFIPALLLFLITGCSSDDMTTAAPLTARNITNVAYGTDSEQTMDVYLPAGRNNATKVVVLVHGGAWASGSKDDVTSLVPILQQRFPDHAIVNINYRLATDTSPAMPKQIDDIQNVLDYIAGSDYHVSDDYAFIGFSAGAHLAMLYSYGYDNEHHVKAVCNVVGPADFTDPSYLSHQLYPIASQFLLGTTTPTPAQIASISPTNYITPQSPPTITFYGGQDPLVPASQGPRLRAKLDQESVYNEFNFYPNGGHGDWDAATFQEVYARIDTFLRQRL</sequence>
<dbReference type="PANTHER" id="PTHR48081:SF13">
    <property type="entry name" value="ALPHA_BETA HYDROLASE"/>
    <property type="match status" value="1"/>
</dbReference>
<protein>
    <submittedName>
        <fullName evidence="4">Alpha/beta hydrolase</fullName>
    </submittedName>
</protein>
<feature type="signal peptide" evidence="2">
    <location>
        <begin position="1"/>
        <end position="21"/>
    </location>
</feature>
<dbReference type="RefSeq" id="WP_341695384.1">
    <property type="nucleotide sequence ID" value="NZ_JBBYHR010000001.1"/>
</dbReference>
<dbReference type="GO" id="GO:0016787">
    <property type="term" value="F:hydrolase activity"/>
    <property type="evidence" value="ECO:0007669"/>
    <property type="project" value="UniProtKB-KW"/>
</dbReference>
<dbReference type="Pfam" id="PF20434">
    <property type="entry name" value="BD-FAE"/>
    <property type="match status" value="1"/>
</dbReference>
<gene>
    <name evidence="4" type="ORF">AAEO56_02235</name>
</gene>
<evidence type="ECO:0000313" key="5">
    <source>
        <dbReference type="Proteomes" id="UP001464555"/>
    </source>
</evidence>
<dbReference type="Gene3D" id="3.40.50.1820">
    <property type="entry name" value="alpha/beta hydrolase"/>
    <property type="match status" value="1"/>
</dbReference>
<reference evidence="4 5" key="1">
    <citation type="submission" date="2024-04" db="EMBL/GenBank/DDBJ databases">
        <title>Flavobacterium sp. DGU11 16S ribosomal RNA gene Genome sequencing and assembly.</title>
        <authorList>
            <person name="Park S."/>
        </authorList>
    </citation>
    <scope>NUCLEOTIDE SEQUENCE [LARGE SCALE GENOMIC DNA]</scope>
    <source>
        <strain evidence="4 5">DGU11</strain>
    </source>
</reference>
<feature type="chain" id="PRO_5045727466" evidence="2">
    <location>
        <begin position="22"/>
        <end position="280"/>
    </location>
</feature>
<dbReference type="InterPro" id="IPR049492">
    <property type="entry name" value="BD-FAE-like_dom"/>
</dbReference>
<dbReference type="PROSITE" id="PS51257">
    <property type="entry name" value="PROKAR_LIPOPROTEIN"/>
    <property type="match status" value="1"/>
</dbReference>
<dbReference type="EMBL" id="JBBYHR010000001">
    <property type="protein sequence ID" value="MEL1243066.1"/>
    <property type="molecule type" value="Genomic_DNA"/>
</dbReference>
<evidence type="ECO:0000259" key="3">
    <source>
        <dbReference type="Pfam" id="PF20434"/>
    </source>
</evidence>
<evidence type="ECO:0000256" key="1">
    <source>
        <dbReference type="ARBA" id="ARBA00022801"/>
    </source>
</evidence>
<feature type="domain" description="BD-FAE-like" evidence="3">
    <location>
        <begin position="48"/>
        <end position="240"/>
    </location>
</feature>
<proteinExistence type="predicted"/>
<dbReference type="InterPro" id="IPR029058">
    <property type="entry name" value="AB_hydrolase_fold"/>
</dbReference>
<dbReference type="Proteomes" id="UP001464555">
    <property type="component" value="Unassembled WGS sequence"/>
</dbReference>
<dbReference type="SUPFAM" id="SSF53474">
    <property type="entry name" value="alpha/beta-Hydrolases"/>
    <property type="match status" value="1"/>
</dbReference>
<organism evidence="4 5">
    <name type="scientific">Flavobacterium arundinis</name>
    <dbReference type="NCBI Taxonomy" id="3139143"/>
    <lineage>
        <taxon>Bacteria</taxon>
        <taxon>Pseudomonadati</taxon>
        <taxon>Bacteroidota</taxon>
        <taxon>Flavobacteriia</taxon>
        <taxon>Flavobacteriales</taxon>
        <taxon>Flavobacteriaceae</taxon>
        <taxon>Flavobacterium</taxon>
    </lineage>
</organism>
<comment type="caution">
    <text evidence="4">The sequence shown here is derived from an EMBL/GenBank/DDBJ whole genome shotgun (WGS) entry which is preliminary data.</text>
</comment>
<name>A0ABU9HSC8_9FLAO</name>
<accession>A0ABU9HSC8</accession>
<dbReference type="PANTHER" id="PTHR48081">
    <property type="entry name" value="AB HYDROLASE SUPERFAMILY PROTEIN C4A8.06C"/>
    <property type="match status" value="1"/>
</dbReference>
<dbReference type="InterPro" id="IPR050300">
    <property type="entry name" value="GDXG_lipolytic_enzyme"/>
</dbReference>
<keyword evidence="5" id="KW-1185">Reference proteome</keyword>
<evidence type="ECO:0000256" key="2">
    <source>
        <dbReference type="SAM" id="SignalP"/>
    </source>
</evidence>
<keyword evidence="1 4" id="KW-0378">Hydrolase</keyword>
<evidence type="ECO:0000313" key="4">
    <source>
        <dbReference type="EMBL" id="MEL1243066.1"/>
    </source>
</evidence>